<dbReference type="PANTHER" id="PTHR13403:SF6">
    <property type="entry name" value="SNURPORTIN-1"/>
    <property type="match status" value="1"/>
</dbReference>
<comment type="similarity">
    <text evidence="4">Belongs to the snurportin family.</text>
</comment>
<evidence type="ECO:0000256" key="6">
    <source>
        <dbReference type="ARBA" id="ARBA00022448"/>
    </source>
</evidence>
<keyword evidence="12" id="KW-1185">Reference proteome</keyword>
<comment type="caution">
    <text evidence="11">The sequence shown here is derived from an EMBL/GenBank/DDBJ whole genome shotgun (WGS) entry which is preliminary data.</text>
</comment>
<name>A0ABQ8UVZ2_9EUKA</name>
<keyword evidence="8" id="KW-0694">RNA-binding</keyword>
<dbReference type="EMBL" id="JAPMOS010000007">
    <property type="protein sequence ID" value="KAJ4461524.1"/>
    <property type="molecule type" value="Genomic_DNA"/>
</dbReference>
<dbReference type="CDD" id="cd09232">
    <property type="entry name" value="Snurportin-1_C"/>
    <property type="match status" value="1"/>
</dbReference>
<evidence type="ECO:0000313" key="11">
    <source>
        <dbReference type="EMBL" id="KAJ4461524.1"/>
    </source>
</evidence>
<keyword evidence="9" id="KW-0539">Nucleus</keyword>
<evidence type="ECO:0000256" key="9">
    <source>
        <dbReference type="ARBA" id="ARBA00023242"/>
    </source>
</evidence>
<dbReference type="Gene3D" id="3.30.470.30">
    <property type="entry name" value="DNA ligase/mRNA capping enzyme"/>
    <property type="match status" value="1"/>
</dbReference>
<dbReference type="InterPro" id="IPR017336">
    <property type="entry name" value="Snurportin-1"/>
</dbReference>
<comment type="function">
    <text evidence="1">Functions as an U snRNP-specific nuclear import adapter. Involved in the trimethylguanosine (m3G)-cap-dependent nuclear import of U snRNPs. Binds specifically to the terminal m3G-cap U snRNAs.</text>
</comment>
<dbReference type="InterPro" id="IPR047857">
    <property type="entry name" value="Snurportin1_C"/>
</dbReference>
<proteinExistence type="inferred from homology"/>
<evidence type="ECO:0000256" key="7">
    <source>
        <dbReference type="ARBA" id="ARBA00022490"/>
    </source>
</evidence>
<comment type="subcellular location">
    <subcellularLocation>
        <location evidence="3">Cytoplasm</location>
    </subcellularLocation>
    <subcellularLocation>
        <location evidence="2">Nucleus</location>
    </subcellularLocation>
</comment>
<evidence type="ECO:0000256" key="3">
    <source>
        <dbReference type="ARBA" id="ARBA00004496"/>
    </source>
</evidence>
<evidence type="ECO:0000256" key="8">
    <source>
        <dbReference type="ARBA" id="ARBA00022884"/>
    </source>
</evidence>
<evidence type="ECO:0000256" key="2">
    <source>
        <dbReference type="ARBA" id="ARBA00004123"/>
    </source>
</evidence>
<reference evidence="11" key="1">
    <citation type="journal article" date="2022" name="bioRxiv">
        <title>Genomics of Preaxostyla Flagellates Illuminates Evolutionary Transitions and the Path Towards Mitochondrial Loss.</title>
        <authorList>
            <person name="Novak L.V.F."/>
            <person name="Treitli S.C."/>
            <person name="Pyrih J."/>
            <person name="Halakuc P."/>
            <person name="Pipaliya S.V."/>
            <person name="Vacek V."/>
            <person name="Brzon O."/>
            <person name="Soukal P."/>
            <person name="Eme L."/>
            <person name="Dacks J.B."/>
            <person name="Karnkowska A."/>
            <person name="Elias M."/>
            <person name="Hampl V."/>
        </authorList>
    </citation>
    <scope>NUCLEOTIDE SEQUENCE</scope>
    <source>
        <strain evidence="11">RCP-MX</strain>
    </source>
</reference>
<evidence type="ECO:0000256" key="4">
    <source>
        <dbReference type="ARBA" id="ARBA00007540"/>
    </source>
</evidence>
<accession>A0ABQ8UVZ2</accession>
<sequence length="317" mass="34756">MEKERRRIFTRDDKSSQNVRRKIFLSAQHDRRRDSVALARLAVAAVTQSQPESTEAPVLETPADSPASAPGIVVSRKKPPFLTFPEWLLEIPQDFVTSWVAMARPSGTRCLVVARRGHTIAKSREGRLLKGQGWQSALPGGGQDGSGVDCILDCYYVAAQDCFVVIDLLCWNGTYFYDCTAEMRWWMLAQKLAEAEASTLSLSNPFPFLPPVTVPCGEPAQLAAICGHASTPLQLPYAQDGVLFYHREAHYELGTTPLVLVWRDACCCPFYADSLQVHRNTSPVFPFVFLGCVDTPVGVCGDGGDGDRPDCLVDSGG</sequence>
<gene>
    <name evidence="11" type="ORF">PAPYR_2112</name>
</gene>
<protein>
    <recommendedName>
        <fullName evidence="5">Snurportin-1</fullName>
    </recommendedName>
</protein>
<feature type="domain" description="Snurportin-1 m3G cap-binding" evidence="10">
    <location>
        <begin position="85"/>
        <end position="260"/>
    </location>
</feature>
<organism evidence="11 12">
    <name type="scientific">Paratrimastix pyriformis</name>
    <dbReference type="NCBI Taxonomy" id="342808"/>
    <lineage>
        <taxon>Eukaryota</taxon>
        <taxon>Metamonada</taxon>
        <taxon>Preaxostyla</taxon>
        <taxon>Paratrimastigidae</taxon>
        <taxon>Paratrimastix</taxon>
    </lineage>
</organism>
<dbReference type="SUPFAM" id="SSF56091">
    <property type="entry name" value="DNA ligase/mRNA capping enzyme, catalytic domain"/>
    <property type="match status" value="1"/>
</dbReference>
<dbReference type="PANTHER" id="PTHR13403">
    <property type="entry name" value="SNURPORTIN1 RNUT1 PROTEIN RNA, U TRANSPORTER 1"/>
    <property type="match status" value="1"/>
</dbReference>
<evidence type="ECO:0000256" key="1">
    <source>
        <dbReference type="ARBA" id="ARBA00003975"/>
    </source>
</evidence>
<keyword evidence="7" id="KW-0963">Cytoplasm</keyword>
<evidence type="ECO:0000256" key="5">
    <source>
        <dbReference type="ARBA" id="ARBA00016034"/>
    </source>
</evidence>
<evidence type="ECO:0000259" key="10">
    <source>
        <dbReference type="Pfam" id="PF21974"/>
    </source>
</evidence>
<evidence type="ECO:0000313" key="12">
    <source>
        <dbReference type="Proteomes" id="UP001141327"/>
    </source>
</evidence>
<keyword evidence="6" id="KW-0813">Transport</keyword>
<dbReference type="Proteomes" id="UP001141327">
    <property type="component" value="Unassembled WGS sequence"/>
</dbReference>
<dbReference type="Pfam" id="PF21974">
    <property type="entry name" value="SPN1_m3Gcap_bd"/>
    <property type="match status" value="1"/>
</dbReference>